<organism evidence="2 3">
    <name type="scientific">Naegleria lovaniensis</name>
    <name type="common">Amoeba</name>
    <dbReference type="NCBI Taxonomy" id="51637"/>
    <lineage>
        <taxon>Eukaryota</taxon>
        <taxon>Discoba</taxon>
        <taxon>Heterolobosea</taxon>
        <taxon>Tetramitia</taxon>
        <taxon>Eutetramitia</taxon>
        <taxon>Vahlkampfiidae</taxon>
        <taxon>Naegleria</taxon>
    </lineage>
</organism>
<accession>A0AA88GRT5</accession>
<sequence>MQSLEIQLKKPDRTYFSGEKVRGVVKINAKPGGFKSSAINLQVEGVVTFQYNGTSNLNIFDVVMNSFKPIKLLDLQIQLDKVGQKFPSGVTDIPFEFVLQPLNKKIPLYETYAGVYLACRYKISCEVKMGLFSKDQKATLDFTVYNRGQGVAIARNLISTTSSEISPSTESQQDDTASTPGTNIVIPKQPKHFTLTPQTLQNVLRHNVSGIPEYEIKGYIADTICDITEPFEGEIEILKTSSRIKSVEIQLIRVESCSVEGGNMIKEATEIQNLQLGEGNVCKGLKLPIFMVFPRLFTCPTLIGSNFRIQFEVNLIVIFADGYQIIENFPIVLYRKNDDNKKYTI</sequence>
<reference evidence="2 3" key="1">
    <citation type="journal article" date="2018" name="BMC Genomics">
        <title>The genome of Naegleria lovaniensis, the basis for a comparative approach to unravel pathogenicity factors of the human pathogenic amoeba N. fowleri.</title>
        <authorList>
            <person name="Liechti N."/>
            <person name="Schurch N."/>
            <person name="Bruggmann R."/>
            <person name="Wittwer M."/>
        </authorList>
    </citation>
    <scope>NUCLEOTIDE SEQUENCE [LARGE SCALE GENOMIC DNA]</scope>
    <source>
        <strain evidence="2 3">ATCC 30569</strain>
    </source>
</reference>
<comment type="similarity">
    <text evidence="1">Belongs to the VPS26 family.</text>
</comment>
<dbReference type="Gene3D" id="2.60.40.640">
    <property type="match status" value="2"/>
</dbReference>
<dbReference type="GeneID" id="68093732"/>
<dbReference type="InterPro" id="IPR014752">
    <property type="entry name" value="Arrestin-like_C"/>
</dbReference>
<comment type="caution">
    <text evidence="2">The sequence shown here is derived from an EMBL/GenBank/DDBJ whole genome shotgun (WGS) entry which is preliminary data.</text>
</comment>
<dbReference type="GO" id="GO:0006886">
    <property type="term" value="P:intracellular protein transport"/>
    <property type="evidence" value="ECO:0007669"/>
    <property type="project" value="InterPro"/>
</dbReference>
<dbReference type="InterPro" id="IPR028934">
    <property type="entry name" value="Vps26-related"/>
</dbReference>
<evidence type="ECO:0000313" key="2">
    <source>
        <dbReference type="EMBL" id="KAG2387682.1"/>
    </source>
</evidence>
<dbReference type="AlphaFoldDB" id="A0AA88GRT5"/>
<name>A0AA88GRT5_NAELO</name>
<dbReference type="SUPFAM" id="SSF81296">
    <property type="entry name" value="E set domains"/>
    <property type="match status" value="1"/>
</dbReference>
<dbReference type="RefSeq" id="XP_044551674.1">
    <property type="nucleotide sequence ID" value="XM_044688559.1"/>
</dbReference>
<proteinExistence type="inferred from homology"/>
<dbReference type="PANTHER" id="PTHR12233">
    <property type="entry name" value="VACUOLAR PROTEIN SORTING 26 RELATED"/>
    <property type="match status" value="1"/>
</dbReference>
<dbReference type="Pfam" id="PF03643">
    <property type="entry name" value="Vps26"/>
    <property type="match status" value="1"/>
</dbReference>
<dbReference type="EMBL" id="PYSW02000012">
    <property type="protein sequence ID" value="KAG2387682.1"/>
    <property type="molecule type" value="Genomic_DNA"/>
</dbReference>
<gene>
    <name evidence="2" type="ORF">C9374_001276</name>
</gene>
<dbReference type="Proteomes" id="UP000816034">
    <property type="component" value="Unassembled WGS sequence"/>
</dbReference>
<keyword evidence="3" id="KW-1185">Reference proteome</keyword>
<protein>
    <submittedName>
        <fullName evidence="2">Uncharacterized protein</fullName>
    </submittedName>
</protein>
<dbReference type="InterPro" id="IPR014756">
    <property type="entry name" value="Ig_E-set"/>
</dbReference>
<evidence type="ECO:0000256" key="1">
    <source>
        <dbReference type="ARBA" id="ARBA00009100"/>
    </source>
</evidence>
<evidence type="ECO:0000313" key="3">
    <source>
        <dbReference type="Proteomes" id="UP000816034"/>
    </source>
</evidence>